<feature type="domain" description="HEPN" evidence="2">
    <location>
        <begin position="14"/>
        <end position="127"/>
    </location>
</feature>
<comment type="caution">
    <text evidence="3">The sequence shown here is derived from an EMBL/GenBank/DDBJ whole genome shotgun (WGS) entry which is preliminary data.</text>
</comment>
<dbReference type="InterPro" id="IPR052226">
    <property type="entry name" value="UPF0332_toxin"/>
</dbReference>
<dbReference type="PANTHER" id="PTHR36565:SF5">
    <property type="entry name" value="TOXIN MJ0605-RELATED"/>
    <property type="match status" value="1"/>
</dbReference>
<dbReference type="SMR" id="A0A832WHX9"/>
<dbReference type="OMA" id="NIYPKTH"/>
<evidence type="ECO:0000313" key="4">
    <source>
        <dbReference type="Proteomes" id="UP000645676"/>
    </source>
</evidence>
<dbReference type="Pfam" id="PF05168">
    <property type="entry name" value="HEPN"/>
    <property type="match status" value="1"/>
</dbReference>
<name>A0A832WHX9_9EURY</name>
<comment type="similarity">
    <text evidence="1">Belongs to the UPF0332 family.</text>
</comment>
<dbReference type="Proteomes" id="UP000645676">
    <property type="component" value="Unassembled WGS sequence"/>
</dbReference>
<dbReference type="SUPFAM" id="SSF81593">
    <property type="entry name" value="Nucleotidyltransferase substrate binding subunit/domain"/>
    <property type="match status" value="1"/>
</dbReference>
<dbReference type="RefSeq" id="WP_010870109.1">
    <property type="nucleotide sequence ID" value="NC_000909.1"/>
</dbReference>
<gene>
    <name evidence="3" type="ORF">HA335_03090</name>
</gene>
<dbReference type="AlphaFoldDB" id="A0A832WHX9"/>
<organism evidence="3 4">
    <name type="scientific">Methanocaldococcus jannaschii</name>
    <dbReference type="NCBI Taxonomy" id="2190"/>
    <lineage>
        <taxon>Archaea</taxon>
        <taxon>Methanobacteriati</taxon>
        <taxon>Methanobacteriota</taxon>
        <taxon>Methanomada group</taxon>
        <taxon>Methanococci</taxon>
        <taxon>Methanococcales</taxon>
        <taxon>Methanocaldococcaceae</taxon>
        <taxon>Methanocaldococcus</taxon>
    </lineage>
</organism>
<dbReference type="EMBL" id="DUJR01000016">
    <property type="protein sequence ID" value="HII59557.1"/>
    <property type="molecule type" value="Genomic_DNA"/>
</dbReference>
<dbReference type="Gene3D" id="1.20.120.330">
    <property type="entry name" value="Nucleotidyltransferases domain 2"/>
    <property type="match status" value="1"/>
</dbReference>
<evidence type="ECO:0000256" key="1">
    <source>
        <dbReference type="ARBA" id="ARBA00038248"/>
    </source>
</evidence>
<accession>A0A832WHX9</accession>
<protein>
    <submittedName>
        <fullName evidence="3">HEPN domain-containing protein</fullName>
    </submittedName>
</protein>
<sequence length="134" mass="15596">MKALLNKDIREEIQALIEIAEENLSAAKILFENKLYRDAVARAYYAIFHSAKALLLTKNLNPKKHAGVIKMFGLYFVNEGYIEEIYGRIITKSYNLRWKADYTTDKPTEEEAESIIYEAEMFVDRIKKALKEIL</sequence>
<proteinExistence type="inferred from homology"/>
<dbReference type="PANTHER" id="PTHR36565">
    <property type="entry name" value="UPF0332 PROTEIN TM_1000"/>
    <property type="match status" value="1"/>
</dbReference>
<evidence type="ECO:0000259" key="2">
    <source>
        <dbReference type="Pfam" id="PF05168"/>
    </source>
</evidence>
<evidence type="ECO:0000313" key="3">
    <source>
        <dbReference type="EMBL" id="HII59557.1"/>
    </source>
</evidence>
<reference evidence="3" key="1">
    <citation type="journal article" date="2020" name="bioRxiv">
        <title>A rank-normalized archaeal taxonomy based on genome phylogeny resolves widespread incomplete and uneven classifications.</title>
        <authorList>
            <person name="Rinke C."/>
            <person name="Chuvochina M."/>
            <person name="Mussig A.J."/>
            <person name="Chaumeil P.-A."/>
            <person name="Waite D.W."/>
            <person name="Whitman W.B."/>
            <person name="Parks D.H."/>
            <person name="Hugenholtz P."/>
        </authorList>
    </citation>
    <scope>NUCLEOTIDE SEQUENCE</scope>
    <source>
        <strain evidence="3">UBA8849</strain>
    </source>
</reference>
<dbReference type="InterPro" id="IPR007842">
    <property type="entry name" value="HEPN_dom"/>
</dbReference>